<dbReference type="Gene3D" id="1.10.3370.10">
    <property type="entry name" value="SecY subunit domain"/>
    <property type="match status" value="1"/>
</dbReference>
<keyword evidence="13" id="KW-1185">Reference proteome</keyword>
<evidence type="ECO:0000256" key="11">
    <source>
        <dbReference type="RuleBase" id="RU004349"/>
    </source>
</evidence>
<feature type="transmembrane region" description="Helical" evidence="10">
    <location>
        <begin position="398"/>
        <end position="417"/>
    </location>
</feature>
<dbReference type="Pfam" id="PF00344">
    <property type="entry name" value="SecY"/>
    <property type="match status" value="1"/>
</dbReference>
<feature type="transmembrane region" description="Helical" evidence="10">
    <location>
        <begin position="370"/>
        <end position="392"/>
    </location>
</feature>
<feature type="transmembrane region" description="Helical" evidence="10">
    <location>
        <begin position="19"/>
        <end position="40"/>
    </location>
</feature>
<evidence type="ECO:0000256" key="2">
    <source>
        <dbReference type="ARBA" id="ARBA00005751"/>
    </source>
</evidence>
<dbReference type="FunFam" id="1.10.3370.10:FF:000001">
    <property type="entry name" value="Preprotein translocase subunit SecY"/>
    <property type="match status" value="1"/>
</dbReference>
<organism evidence="12 13">
    <name type="scientific">Treponema ruminis</name>
    <dbReference type="NCBI Taxonomy" id="744515"/>
    <lineage>
        <taxon>Bacteria</taxon>
        <taxon>Pseudomonadati</taxon>
        <taxon>Spirochaetota</taxon>
        <taxon>Spirochaetia</taxon>
        <taxon>Spirochaetales</taxon>
        <taxon>Treponemataceae</taxon>
        <taxon>Treponema</taxon>
    </lineage>
</organism>
<keyword evidence="6 10" id="KW-1133">Transmembrane helix</keyword>
<evidence type="ECO:0000256" key="8">
    <source>
        <dbReference type="ARBA" id="ARBA00023136"/>
    </source>
</evidence>
<dbReference type="GO" id="GO:0043952">
    <property type="term" value="P:protein transport by the Sec complex"/>
    <property type="evidence" value="ECO:0007669"/>
    <property type="project" value="UniProtKB-UniRule"/>
</dbReference>
<dbReference type="PRINTS" id="PR00303">
    <property type="entry name" value="SECYTRNLCASE"/>
</dbReference>
<feature type="transmembrane region" description="Helical" evidence="10">
    <location>
        <begin position="75"/>
        <end position="99"/>
    </location>
</feature>
<dbReference type="PIRSF" id="PIRSF004557">
    <property type="entry name" value="SecY"/>
    <property type="match status" value="1"/>
</dbReference>
<evidence type="ECO:0000256" key="10">
    <source>
        <dbReference type="HAMAP-Rule" id="MF_01465"/>
    </source>
</evidence>
<keyword evidence="4 10" id="KW-0812">Transmembrane</keyword>
<comment type="function">
    <text evidence="10">The central subunit of the protein translocation channel SecYEG. Consists of two halves formed by TMs 1-5 and 6-10. These two domains form a lateral gate at the front which open onto the bilayer between TMs 2 and 7, and are clamped together by SecE at the back. The channel is closed by both a pore ring composed of hydrophobic SecY resides and a short helix (helix 2A) on the extracellular side of the membrane which forms a plug. The plug probably moves laterally to allow the channel to open. The ring and the pore may move independently.</text>
</comment>
<gene>
    <name evidence="10" type="primary">secY</name>
    <name evidence="12" type="ORF">HNP76_002427</name>
</gene>
<sequence>MANNPVANMFRIKELRDRLFFTFVVLVVFRLGCVLTIPGINAQVLVNYFEELAKHNKNAFASYMDFFAGGAFSNFSVFMLGVMPYVSTQIILQLALIIFPSLKRAAQEDGGQRKVAAWTRIGTVFVCLIQSLAVTVYAASIPNAIALENQLAFKLLAMLTVTTGAMITIWLGDQITAHGIGNGISMLIFAGIVARLPHAVLELRNRVADGSLNPVFVIIVLLMFIGIIAFVVYEQSGERKIPVHYAKRVVGRKMYGGQSTYIPFKINPSGVIPVIFASSFLTFPLQIVSSLGNNQNSARWIASLSAKLNPTGWLYNILLVLLIIFFAYFYTQVTLNPTEIAKNIRENGGSIPGIRTDKTEEYMQKVLNRLVLPGSLYLAAIAVLPTIIQNLFGFPQSISMLMGGTSLLILVGVDLDTMSQVEALLKMHHADGLVKKGKLRSRNL</sequence>
<reference evidence="12 13" key="1">
    <citation type="submission" date="2020-08" db="EMBL/GenBank/DDBJ databases">
        <title>Genomic Encyclopedia of Type Strains, Phase IV (KMG-IV): sequencing the most valuable type-strain genomes for metagenomic binning, comparative biology and taxonomic classification.</title>
        <authorList>
            <person name="Goeker M."/>
        </authorList>
    </citation>
    <scope>NUCLEOTIDE SEQUENCE [LARGE SCALE GENOMIC DNA]</scope>
    <source>
        <strain evidence="12 13">DSM 103462</strain>
    </source>
</reference>
<dbReference type="InterPro" id="IPR002208">
    <property type="entry name" value="SecY/SEC61-alpha"/>
</dbReference>
<comment type="similarity">
    <text evidence="2 10 11">Belongs to the SecY/SEC61-alpha family.</text>
</comment>
<feature type="transmembrane region" description="Helical" evidence="10">
    <location>
        <begin position="312"/>
        <end position="330"/>
    </location>
</feature>
<dbReference type="GO" id="GO:0005886">
    <property type="term" value="C:plasma membrane"/>
    <property type="evidence" value="ECO:0007669"/>
    <property type="project" value="UniProtKB-SubCell"/>
</dbReference>
<keyword evidence="7 10" id="KW-0811">Translocation</keyword>
<evidence type="ECO:0000256" key="6">
    <source>
        <dbReference type="ARBA" id="ARBA00022989"/>
    </source>
</evidence>
<dbReference type="AlphaFoldDB" id="A0A7W8GB39"/>
<keyword evidence="3 10" id="KW-0813">Transport</keyword>
<keyword evidence="5 10" id="KW-0653">Protein transport</keyword>
<dbReference type="PANTHER" id="PTHR10906">
    <property type="entry name" value="SECY/SEC61-ALPHA FAMILY MEMBER"/>
    <property type="match status" value="1"/>
</dbReference>
<comment type="caution">
    <text evidence="12">The sequence shown here is derived from an EMBL/GenBank/DDBJ whole genome shotgun (WGS) entry which is preliminary data.</text>
</comment>
<dbReference type="Proteomes" id="UP000518887">
    <property type="component" value="Unassembled WGS sequence"/>
</dbReference>
<keyword evidence="8 10" id="KW-0472">Membrane</keyword>
<evidence type="ECO:0000313" key="12">
    <source>
        <dbReference type="EMBL" id="MBB5227039.1"/>
    </source>
</evidence>
<comment type="subcellular location">
    <subcellularLocation>
        <location evidence="10">Cell membrane</location>
        <topology evidence="10">Multi-pass membrane protein</topology>
    </subcellularLocation>
    <subcellularLocation>
        <location evidence="1">Membrane</location>
        <topology evidence="1">Multi-pass membrane protein</topology>
    </subcellularLocation>
</comment>
<dbReference type="EMBL" id="JACHFQ010000007">
    <property type="protein sequence ID" value="MBB5227039.1"/>
    <property type="molecule type" value="Genomic_DNA"/>
</dbReference>
<dbReference type="GO" id="GO:0065002">
    <property type="term" value="P:intracellular protein transmembrane transport"/>
    <property type="evidence" value="ECO:0007669"/>
    <property type="project" value="UniProtKB-UniRule"/>
</dbReference>
<evidence type="ECO:0000256" key="1">
    <source>
        <dbReference type="ARBA" id="ARBA00004141"/>
    </source>
</evidence>
<dbReference type="HAMAP" id="MF_01465">
    <property type="entry name" value="SecY"/>
    <property type="match status" value="1"/>
</dbReference>
<comment type="subunit">
    <text evidence="10">Component of the Sec protein translocase complex. Heterotrimer consisting of SecY, SecE and SecG subunits. The heterotrimers can form oligomers, although 1 heterotrimer is thought to be able to translocate proteins. Interacts with the ribosome. Interacts with SecDF, and other proteins may be involved. Interacts with SecA.</text>
</comment>
<feature type="transmembrane region" description="Helical" evidence="10">
    <location>
        <begin position="151"/>
        <end position="171"/>
    </location>
</feature>
<evidence type="ECO:0000256" key="3">
    <source>
        <dbReference type="ARBA" id="ARBA00022448"/>
    </source>
</evidence>
<proteinExistence type="inferred from homology"/>
<dbReference type="SUPFAM" id="SSF103491">
    <property type="entry name" value="Preprotein translocase SecY subunit"/>
    <property type="match status" value="1"/>
</dbReference>
<feature type="transmembrane region" description="Helical" evidence="10">
    <location>
        <begin position="120"/>
        <end position="139"/>
    </location>
</feature>
<feature type="transmembrane region" description="Helical" evidence="10">
    <location>
        <begin position="212"/>
        <end position="233"/>
    </location>
</feature>
<evidence type="ECO:0000313" key="13">
    <source>
        <dbReference type="Proteomes" id="UP000518887"/>
    </source>
</evidence>
<feature type="transmembrane region" description="Helical" evidence="10">
    <location>
        <begin position="183"/>
        <end position="200"/>
    </location>
</feature>
<evidence type="ECO:0000256" key="7">
    <source>
        <dbReference type="ARBA" id="ARBA00023010"/>
    </source>
</evidence>
<dbReference type="NCBIfam" id="TIGR00967">
    <property type="entry name" value="3a0501s007"/>
    <property type="match status" value="1"/>
</dbReference>
<name>A0A7W8GB39_9SPIR</name>
<evidence type="ECO:0000256" key="9">
    <source>
        <dbReference type="ARBA" id="ARBA00039733"/>
    </source>
</evidence>
<feature type="transmembrane region" description="Helical" evidence="10">
    <location>
        <begin position="271"/>
        <end position="292"/>
    </location>
</feature>
<protein>
    <recommendedName>
        <fullName evidence="9 10">Protein translocase subunit SecY</fullName>
    </recommendedName>
</protein>
<dbReference type="RefSeq" id="WP_184660865.1">
    <property type="nucleotide sequence ID" value="NZ_CP031518.1"/>
</dbReference>
<dbReference type="InterPro" id="IPR026593">
    <property type="entry name" value="SecY"/>
</dbReference>
<dbReference type="GO" id="GO:0006605">
    <property type="term" value="P:protein targeting"/>
    <property type="evidence" value="ECO:0007669"/>
    <property type="project" value="UniProtKB-UniRule"/>
</dbReference>
<keyword evidence="10" id="KW-1003">Cell membrane</keyword>
<accession>A0A7W8GB39</accession>
<evidence type="ECO:0000256" key="4">
    <source>
        <dbReference type="ARBA" id="ARBA00022692"/>
    </source>
</evidence>
<evidence type="ECO:0000256" key="5">
    <source>
        <dbReference type="ARBA" id="ARBA00022927"/>
    </source>
</evidence>
<dbReference type="InterPro" id="IPR023201">
    <property type="entry name" value="SecY_dom_sf"/>
</dbReference>